<feature type="region of interest" description="Disordered" evidence="1">
    <location>
        <begin position="1"/>
        <end position="23"/>
    </location>
</feature>
<protein>
    <submittedName>
        <fullName evidence="2">Uncharacterized protein</fullName>
    </submittedName>
</protein>
<reference evidence="2" key="2">
    <citation type="journal article" date="2015" name="Fish Shellfish Immunol.">
        <title>Early steps in the European eel (Anguilla anguilla)-Vibrio vulnificus interaction in the gills: Role of the RtxA13 toxin.</title>
        <authorList>
            <person name="Callol A."/>
            <person name="Pajuelo D."/>
            <person name="Ebbesson L."/>
            <person name="Teles M."/>
            <person name="MacKenzie S."/>
            <person name="Amaro C."/>
        </authorList>
    </citation>
    <scope>NUCLEOTIDE SEQUENCE</scope>
</reference>
<accession>A0A0E9VKV2</accession>
<dbReference type="AlphaFoldDB" id="A0A0E9VKV2"/>
<dbReference type="EMBL" id="GBXM01029916">
    <property type="protein sequence ID" value="JAH78661.1"/>
    <property type="molecule type" value="Transcribed_RNA"/>
</dbReference>
<reference evidence="2" key="1">
    <citation type="submission" date="2014-11" db="EMBL/GenBank/DDBJ databases">
        <authorList>
            <person name="Amaro Gonzalez C."/>
        </authorList>
    </citation>
    <scope>NUCLEOTIDE SEQUENCE</scope>
</reference>
<proteinExistence type="predicted"/>
<name>A0A0E9VKV2_ANGAN</name>
<sequence length="23" mass="2566">MCRPGAADWMADSDPRTGNVCRR</sequence>
<evidence type="ECO:0000313" key="2">
    <source>
        <dbReference type="EMBL" id="JAH78661.1"/>
    </source>
</evidence>
<evidence type="ECO:0000256" key="1">
    <source>
        <dbReference type="SAM" id="MobiDB-lite"/>
    </source>
</evidence>
<organism evidence="2">
    <name type="scientific">Anguilla anguilla</name>
    <name type="common">European freshwater eel</name>
    <name type="synonym">Muraena anguilla</name>
    <dbReference type="NCBI Taxonomy" id="7936"/>
    <lineage>
        <taxon>Eukaryota</taxon>
        <taxon>Metazoa</taxon>
        <taxon>Chordata</taxon>
        <taxon>Craniata</taxon>
        <taxon>Vertebrata</taxon>
        <taxon>Euteleostomi</taxon>
        <taxon>Actinopterygii</taxon>
        <taxon>Neopterygii</taxon>
        <taxon>Teleostei</taxon>
        <taxon>Anguilliformes</taxon>
        <taxon>Anguillidae</taxon>
        <taxon>Anguilla</taxon>
    </lineage>
</organism>